<evidence type="ECO:0000256" key="1">
    <source>
        <dbReference type="SAM" id="Phobius"/>
    </source>
</evidence>
<feature type="transmembrane region" description="Helical" evidence="1">
    <location>
        <begin position="59"/>
        <end position="80"/>
    </location>
</feature>
<evidence type="ECO:0008006" key="4">
    <source>
        <dbReference type="Google" id="ProtNLM"/>
    </source>
</evidence>
<feature type="transmembrane region" description="Helical" evidence="1">
    <location>
        <begin position="125"/>
        <end position="145"/>
    </location>
</feature>
<keyword evidence="1" id="KW-0812">Transmembrane</keyword>
<dbReference type="AlphaFoldDB" id="A0A8J6TG55"/>
<evidence type="ECO:0000313" key="2">
    <source>
        <dbReference type="EMBL" id="MBC8335863.1"/>
    </source>
</evidence>
<evidence type="ECO:0000313" key="3">
    <source>
        <dbReference type="Proteomes" id="UP000614469"/>
    </source>
</evidence>
<feature type="transmembrane region" description="Helical" evidence="1">
    <location>
        <begin position="157"/>
        <end position="176"/>
    </location>
</feature>
<feature type="transmembrane region" description="Helical" evidence="1">
    <location>
        <begin position="20"/>
        <end position="52"/>
    </location>
</feature>
<keyword evidence="1" id="KW-1133">Transmembrane helix</keyword>
<comment type="caution">
    <text evidence="2">The sequence shown here is derived from an EMBL/GenBank/DDBJ whole genome shotgun (WGS) entry which is preliminary data.</text>
</comment>
<organism evidence="2 3">
    <name type="scientific">Candidatus Desulfolinea nitratireducens</name>
    <dbReference type="NCBI Taxonomy" id="2841698"/>
    <lineage>
        <taxon>Bacteria</taxon>
        <taxon>Bacillati</taxon>
        <taxon>Chloroflexota</taxon>
        <taxon>Anaerolineae</taxon>
        <taxon>Anaerolineales</taxon>
        <taxon>Anaerolineales incertae sedis</taxon>
        <taxon>Candidatus Desulfolinea</taxon>
    </lineage>
</organism>
<accession>A0A8J6TG55</accession>
<name>A0A8J6TG55_9CHLR</name>
<protein>
    <recommendedName>
        <fullName evidence="4">Glycosyltransferase RgtA/B/C/D-like domain-containing protein</fullName>
    </recommendedName>
</protein>
<dbReference type="Proteomes" id="UP000614469">
    <property type="component" value="Unassembled WGS sequence"/>
</dbReference>
<feature type="transmembrane region" description="Helical" evidence="1">
    <location>
        <begin position="182"/>
        <end position="199"/>
    </location>
</feature>
<sequence>MKKKNLLNFVQHLWRNLRVWHVIFAGIILGITNSVRVLGPLAGGIVILYLLFKERQSKFSIVVAYLAWASLSSYLTWPYLWRSPLKHYFESLTMMSRFPWDGDILFKGVFYKAIDIPLSYLPTLMGIQFTEPAVLLILVGFIIFIKNLLQKDSPTDFLLFFLFGFLFVFSALILLQSPLYDNFRQVFFIIPALFLLAALALEKLWGRVTKYWARSIIIILLAFPGIYQSIQLHPYEYTYYNSFVGGMGGAFRRFETDYWRTSYRELADTLNPLAENNARVGVVGHQSLTPYSRPDLNIVRINSEEFKEFGGYAVLTSHWNYDQAYGEATILKTVERQGAIFSILKYVEKESPD</sequence>
<feature type="transmembrane region" description="Helical" evidence="1">
    <location>
        <begin position="211"/>
        <end position="230"/>
    </location>
</feature>
<keyword evidence="1" id="KW-0472">Membrane</keyword>
<gene>
    <name evidence="2" type="ORF">H8E29_11385</name>
</gene>
<dbReference type="EMBL" id="JACNJN010000125">
    <property type="protein sequence ID" value="MBC8335863.1"/>
    <property type="molecule type" value="Genomic_DNA"/>
</dbReference>
<reference evidence="2 3" key="1">
    <citation type="submission" date="2020-08" db="EMBL/GenBank/DDBJ databases">
        <title>Bridging the membrane lipid divide: bacteria of the FCB group superphylum have the potential to synthesize archaeal ether lipids.</title>
        <authorList>
            <person name="Villanueva L."/>
            <person name="Von Meijenfeldt F.A.B."/>
            <person name="Westbye A.B."/>
            <person name="Yadav S."/>
            <person name="Hopmans E.C."/>
            <person name="Dutilh B.E."/>
            <person name="Sinninghe Damste J.S."/>
        </authorList>
    </citation>
    <scope>NUCLEOTIDE SEQUENCE [LARGE SCALE GENOMIC DNA]</scope>
    <source>
        <strain evidence="2">NIOZ-UU36</strain>
    </source>
</reference>
<proteinExistence type="predicted"/>